<accession>A0A1Y2LS97</accession>
<protein>
    <submittedName>
        <fullName evidence="1">Uncharacterized protein</fullName>
    </submittedName>
</protein>
<dbReference type="Proteomes" id="UP000193240">
    <property type="component" value="Unassembled WGS sequence"/>
</dbReference>
<proteinExistence type="predicted"/>
<gene>
    <name evidence="1" type="ORF">B5807_08688</name>
</gene>
<sequence length="134" mass="15206">MKSREALERSANIPDAIIEECADYWRVCFKPDQGGVIMVEPQLISKAVLLQSHPHIVEMWEAQQDERRAEAQRIKQNVNKFTRWFSDDASPGLSAPSPPNTAVACDQRLLPGIAQHWGELRECTSHQSEHGLFQ</sequence>
<evidence type="ECO:0000313" key="2">
    <source>
        <dbReference type="Proteomes" id="UP000193240"/>
    </source>
</evidence>
<reference evidence="1 2" key="1">
    <citation type="journal article" date="2017" name="Genome Announc.">
        <title>Genome sequence of the saprophytic ascomycete Epicoccum nigrum ICMP 19927 strain isolated from New Zealand.</title>
        <authorList>
            <person name="Fokin M."/>
            <person name="Fleetwood D."/>
            <person name="Weir B.S."/>
            <person name="Villas-Boas S.G."/>
        </authorList>
    </citation>
    <scope>NUCLEOTIDE SEQUENCE [LARGE SCALE GENOMIC DNA]</scope>
    <source>
        <strain evidence="1 2">ICMP 19927</strain>
    </source>
</reference>
<dbReference type="EMBL" id="KZ107851">
    <property type="protein sequence ID" value="OSS46472.1"/>
    <property type="molecule type" value="Genomic_DNA"/>
</dbReference>
<dbReference type="InParanoid" id="A0A1Y2LS97"/>
<keyword evidence="2" id="KW-1185">Reference proteome</keyword>
<evidence type="ECO:0000313" key="1">
    <source>
        <dbReference type="EMBL" id="OSS46472.1"/>
    </source>
</evidence>
<dbReference type="AlphaFoldDB" id="A0A1Y2LS97"/>
<organism evidence="1 2">
    <name type="scientific">Epicoccum nigrum</name>
    <name type="common">Soil fungus</name>
    <name type="synonym">Epicoccum purpurascens</name>
    <dbReference type="NCBI Taxonomy" id="105696"/>
    <lineage>
        <taxon>Eukaryota</taxon>
        <taxon>Fungi</taxon>
        <taxon>Dikarya</taxon>
        <taxon>Ascomycota</taxon>
        <taxon>Pezizomycotina</taxon>
        <taxon>Dothideomycetes</taxon>
        <taxon>Pleosporomycetidae</taxon>
        <taxon>Pleosporales</taxon>
        <taxon>Pleosporineae</taxon>
        <taxon>Didymellaceae</taxon>
        <taxon>Epicoccum</taxon>
    </lineage>
</organism>
<name>A0A1Y2LS97_EPING</name>